<accession>A0A655C612</accession>
<evidence type="ECO:0000313" key="2">
    <source>
        <dbReference type="Proteomes" id="UP000039541"/>
    </source>
</evidence>
<sequence>MAIRRHRLTPFTTPPDDLIKPGNALPRQTHQDLIARRDIPRFPTFHRTDIDPLNPLIIQYNGDKRRYYGNFAAFPHRELNSAHLRDLRYWRIFPCCQPVALPGSPVL</sequence>
<evidence type="ECO:0000313" key="1">
    <source>
        <dbReference type="EMBL" id="CNT97444.1"/>
    </source>
</evidence>
<gene>
    <name evidence="1" type="ORF">ERS008202_01560</name>
</gene>
<reference evidence="1 2" key="1">
    <citation type="submission" date="2015-03" db="EMBL/GenBank/DDBJ databases">
        <authorList>
            <consortium name="Pathogen Informatics"/>
        </authorList>
    </citation>
    <scope>NUCLEOTIDE SEQUENCE [LARGE SCALE GENOMIC DNA]</scope>
    <source>
        <strain evidence="1 2">3476</strain>
    </source>
</reference>
<dbReference type="Proteomes" id="UP000039541">
    <property type="component" value="Unassembled WGS sequence"/>
</dbReference>
<dbReference type="AlphaFoldDB" id="A0A655C612"/>
<proteinExistence type="predicted"/>
<protein>
    <submittedName>
        <fullName evidence="1">Uncharacterized protein</fullName>
    </submittedName>
</protein>
<dbReference type="EMBL" id="CQPC01000015">
    <property type="protein sequence ID" value="CNT97444.1"/>
    <property type="molecule type" value="Genomic_DNA"/>
</dbReference>
<name>A0A655C612_SALET</name>
<organism evidence="1 2">
    <name type="scientific">Salmonella enterica subsp. enterica serovar Bovismorbificans</name>
    <dbReference type="NCBI Taxonomy" id="58097"/>
    <lineage>
        <taxon>Bacteria</taxon>
        <taxon>Pseudomonadati</taxon>
        <taxon>Pseudomonadota</taxon>
        <taxon>Gammaproteobacteria</taxon>
        <taxon>Enterobacterales</taxon>
        <taxon>Enterobacteriaceae</taxon>
        <taxon>Salmonella</taxon>
    </lineage>
</organism>